<gene>
    <name evidence="1" type="ORF">F8144_43250</name>
</gene>
<organism evidence="1 2">
    <name type="scientific">Streptomyces triticiradicis</name>
    <dbReference type="NCBI Taxonomy" id="2651189"/>
    <lineage>
        <taxon>Bacteria</taxon>
        <taxon>Bacillati</taxon>
        <taxon>Actinomycetota</taxon>
        <taxon>Actinomycetes</taxon>
        <taxon>Kitasatosporales</taxon>
        <taxon>Streptomycetaceae</taxon>
        <taxon>Streptomyces</taxon>
    </lineage>
</organism>
<dbReference type="Gene3D" id="3.40.50.1820">
    <property type="entry name" value="alpha/beta hydrolase"/>
    <property type="match status" value="1"/>
</dbReference>
<name>A0A7J5D3N4_9ACTN</name>
<proteinExistence type="predicted"/>
<dbReference type="SUPFAM" id="SSF53474">
    <property type="entry name" value="alpha/beta-Hydrolases"/>
    <property type="match status" value="1"/>
</dbReference>
<evidence type="ECO:0000313" key="2">
    <source>
        <dbReference type="Proteomes" id="UP000442990"/>
    </source>
</evidence>
<evidence type="ECO:0008006" key="3">
    <source>
        <dbReference type="Google" id="ProtNLM"/>
    </source>
</evidence>
<dbReference type="EMBL" id="WBKG01000071">
    <property type="protein sequence ID" value="KAB1976924.1"/>
    <property type="molecule type" value="Genomic_DNA"/>
</dbReference>
<protein>
    <recommendedName>
        <fullName evidence="3">Alpha/beta hydrolase</fullName>
    </recommendedName>
</protein>
<sequence length="155" mass="16726">MAVVRFGKVTCAHGGEVAKVRDLTVANEYVPHALAAVDPLRQHPAVYAERVFMPGHSLGGTLTPRVAAREPSVAGLGPFLRIGRGSHRRPARKNASRSRVSWCAGAPRLAHVSRTIRPLRDHATLTCDFTRGHGERIIALRQQRAGFGGQGSIGR</sequence>
<keyword evidence="2" id="KW-1185">Reference proteome</keyword>
<accession>A0A7J5D3N4</accession>
<dbReference type="AlphaFoldDB" id="A0A7J5D3N4"/>
<dbReference type="Proteomes" id="UP000442990">
    <property type="component" value="Unassembled WGS sequence"/>
</dbReference>
<reference evidence="1 2" key="1">
    <citation type="submission" date="2019-09" db="EMBL/GenBank/DDBJ databases">
        <title>Isolation and identification of active actinomycetes.</title>
        <authorList>
            <person name="Yu Z."/>
            <person name="Han C."/>
            <person name="Yu B."/>
        </authorList>
    </citation>
    <scope>NUCLEOTIDE SEQUENCE [LARGE SCALE GENOMIC DNA]</scope>
    <source>
        <strain evidence="1 2">NEAU-H2</strain>
    </source>
</reference>
<comment type="caution">
    <text evidence="1">The sequence shown here is derived from an EMBL/GenBank/DDBJ whole genome shotgun (WGS) entry which is preliminary data.</text>
</comment>
<dbReference type="RefSeq" id="WP_151474894.1">
    <property type="nucleotide sequence ID" value="NZ_WBKG01000071.1"/>
</dbReference>
<dbReference type="InterPro" id="IPR029058">
    <property type="entry name" value="AB_hydrolase_fold"/>
</dbReference>
<evidence type="ECO:0000313" key="1">
    <source>
        <dbReference type="EMBL" id="KAB1976924.1"/>
    </source>
</evidence>